<keyword evidence="14 19" id="KW-0560">Oxidoreductase</keyword>
<evidence type="ECO:0000256" key="13">
    <source>
        <dbReference type="ARBA" id="ARBA00022984"/>
    </source>
</evidence>
<dbReference type="InterPro" id="IPR011601">
    <property type="entry name" value="MurB_C"/>
</dbReference>
<evidence type="ECO:0000256" key="5">
    <source>
        <dbReference type="ARBA" id="ARBA00012518"/>
    </source>
</evidence>
<evidence type="ECO:0000259" key="20">
    <source>
        <dbReference type="PROSITE" id="PS51387"/>
    </source>
</evidence>
<evidence type="ECO:0000256" key="7">
    <source>
        <dbReference type="ARBA" id="ARBA00022490"/>
    </source>
</evidence>
<dbReference type="Gene3D" id="3.30.465.10">
    <property type="match status" value="1"/>
</dbReference>
<evidence type="ECO:0000256" key="15">
    <source>
        <dbReference type="ARBA" id="ARBA00023306"/>
    </source>
</evidence>
<keyword evidence="13 19" id="KW-0573">Peptidoglycan synthesis</keyword>
<dbReference type="Pfam" id="PF01565">
    <property type="entry name" value="FAD_binding_4"/>
    <property type="match status" value="1"/>
</dbReference>
<dbReference type="KEGG" id="nse:NSE_0590"/>
<dbReference type="InterPro" id="IPR003170">
    <property type="entry name" value="MurB"/>
</dbReference>
<dbReference type="GO" id="GO:0008762">
    <property type="term" value="F:UDP-N-acetylmuramate dehydrogenase activity"/>
    <property type="evidence" value="ECO:0007669"/>
    <property type="project" value="UniProtKB-UniRule"/>
</dbReference>
<organism evidence="21 22">
    <name type="scientific">Ehrlichia sennetsu (strain ATCC VR-367 / Miyayama)</name>
    <name type="common">Neorickettsia sennetsu</name>
    <dbReference type="NCBI Taxonomy" id="222891"/>
    <lineage>
        <taxon>Bacteria</taxon>
        <taxon>Pseudomonadati</taxon>
        <taxon>Pseudomonadota</taxon>
        <taxon>Alphaproteobacteria</taxon>
        <taxon>Rickettsiales</taxon>
        <taxon>Anaplasmataceae</taxon>
        <taxon>Ehrlichia</taxon>
    </lineage>
</organism>
<evidence type="ECO:0000256" key="19">
    <source>
        <dbReference type="HAMAP-Rule" id="MF_00037"/>
    </source>
</evidence>
<keyword evidence="12 19" id="KW-0133">Cell shape</keyword>
<dbReference type="EC" id="1.3.1.98" evidence="5 19"/>
<dbReference type="HAMAP" id="MF_00037">
    <property type="entry name" value="MurB"/>
    <property type="match status" value="1"/>
</dbReference>
<proteinExistence type="inferred from homology"/>
<dbReference type="Gene3D" id="3.90.78.10">
    <property type="entry name" value="UDP-N-acetylenolpyruvoylglucosamine reductase, C-terminal domain"/>
    <property type="match status" value="1"/>
</dbReference>
<dbReference type="Pfam" id="PF02873">
    <property type="entry name" value="MurB_C"/>
    <property type="match status" value="1"/>
</dbReference>
<dbReference type="UniPathway" id="UPA00219"/>
<dbReference type="AlphaFoldDB" id="Q2GDH6"/>
<sequence>MRNAKYKLKEVELSRYTRLRVGGKTKLLYAANVNEIVHFTKNHNFHVIGAGSNILAGQVLDKPILKLGKGFEYVSYADGKVKVGAAVLTSTLARFALENEIGAFEFFAVMHRTIGSAITMNTGVYDQRVSDLLVAATFIDENGEMLTLSREEIGFKNGGNSLPKNYICVEAVFDAGCKMQKEKIKLLTLEMLRKSQDFQPAFSESACQLFQDLPEQKACELIAKAGYAGFSVGCARISEKYNNFIISGGCKTADPLLELCYVVRNGIKNRLGVTLDFSVVFI</sequence>
<dbReference type="PANTHER" id="PTHR21071">
    <property type="entry name" value="UDP-N-ACETYLENOLPYRUVOYLGLUCOSAMINE REDUCTASE"/>
    <property type="match status" value="1"/>
</dbReference>
<evidence type="ECO:0000313" key="22">
    <source>
        <dbReference type="Proteomes" id="UP000001942"/>
    </source>
</evidence>
<accession>Q2GDH6</accession>
<evidence type="ECO:0000256" key="6">
    <source>
        <dbReference type="ARBA" id="ARBA00015188"/>
    </source>
</evidence>
<dbReference type="InterPro" id="IPR036318">
    <property type="entry name" value="FAD-bd_PCMH-like_sf"/>
</dbReference>
<dbReference type="InterPro" id="IPR016166">
    <property type="entry name" value="FAD-bd_PCMH"/>
</dbReference>
<evidence type="ECO:0000256" key="4">
    <source>
        <dbReference type="ARBA" id="ARBA00004752"/>
    </source>
</evidence>
<comment type="subcellular location">
    <subcellularLocation>
        <location evidence="3 19">Cytoplasm</location>
    </subcellularLocation>
</comment>
<dbReference type="GO" id="GO:0009252">
    <property type="term" value="P:peptidoglycan biosynthetic process"/>
    <property type="evidence" value="ECO:0007669"/>
    <property type="project" value="UniProtKB-UniRule"/>
</dbReference>
<dbReference type="Proteomes" id="UP000001942">
    <property type="component" value="Chromosome"/>
</dbReference>
<dbReference type="GO" id="GO:0071555">
    <property type="term" value="P:cell wall organization"/>
    <property type="evidence" value="ECO:0007669"/>
    <property type="project" value="UniProtKB-KW"/>
</dbReference>
<reference evidence="21 22" key="1">
    <citation type="journal article" date="2006" name="PLoS Genet.">
        <title>Comparative genomics of emerging human ehrlichiosis agents.</title>
        <authorList>
            <person name="Dunning Hotopp J.C."/>
            <person name="Lin M."/>
            <person name="Madupu R."/>
            <person name="Crabtree J."/>
            <person name="Angiuoli S.V."/>
            <person name="Eisen J.A."/>
            <person name="Seshadri R."/>
            <person name="Ren Q."/>
            <person name="Wu M."/>
            <person name="Utterback T.R."/>
            <person name="Smith S."/>
            <person name="Lewis M."/>
            <person name="Khouri H."/>
            <person name="Zhang C."/>
            <person name="Niu H."/>
            <person name="Lin Q."/>
            <person name="Ohashi N."/>
            <person name="Zhi N."/>
            <person name="Nelson W."/>
            <person name="Brinkac L.M."/>
            <person name="Dodson R.J."/>
            <person name="Rosovitz M.J."/>
            <person name="Sundaram J."/>
            <person name="Daugherty S.C."/>
            <person name="Davidsen T."/>
            <person name="Durkin A.S."/>
            <person name="Gwinn M."/>
            <person name="Haft D.H."/>
            <person name="Selengut J.D."/>
            <person name="Sullivan S.A."/>
            <person name="Zafar N."/>
            <person name="Zhou L."/>
            <person name="Benahmed F."/>
            <person name="Forberger H."/>
            <person name="Halpin R."/>
            <person name="Mulligan S."/>
            <person name="Robinson J."/>
            <person name="White O."/>
            <person name="Rikihisa Y."/>
            <person name="Tettelin H."/>
        </authorList>
    </citation>
    <scope>NUCLEOTIDE SEQUENCE [LARGE SCALE GENOMIC DNA]</scope>
    <source>
        <strain evidence="22">ATCC VR-367 / Miyayama</strain>
    </source>
</reference>
<keyword evidence="22" id="KW-1185">Reference proteome</keyword>
<evidence type="ECO:0000256" key="18">
    <source>
        <dbReference type="ARBA" id="ARBA00048914"/>
    </source>
</evidence>
<comment type="cofactor">
    <cofactor evidence="1 19">
        <name>FAD</name>
        <dbReference type="ChEBI" id="CHEBI:57692"/>
    </cofactor>
</comment>
<dbReference type="GO" id="GO:0071949">
    <property type="term" value="F:FAD binding"/>
    <property type="evidence" value="ECO:0007669"/>
    <property type="project" value="InterPro"/>
</dbReference>
<comment type="catalytic activity">
    <reaction evidence="18 19">
        <text>UDP-N-acetyl-alpha-D-muramate + NADP(+) = UDP-N-acetyl-3-O-(1-carboxyvinyl)-alpha-D-glucosamine + NADPH + H(+)</text>
        <dbReference type="Rhea" id="RHEA:12248"/>
        <dbReference type="ChEBI" id="CHEBI:15378"/>
        <dbReference type="ChEBI" id="CHEBI:57783"/>
        <dbReference type="ChEBI" id="CHEBI:58349"/>
        <dbReference type="ChEBI" id="CHEBI:68483"/>
        <dbReference type="ChEBI" id="CHEBI:70757"/>
        <dbReference type="EC" id="1.3.1.98"/>
    </reaction>
</comment>
<evidence type="ECO:0000256" key="8">
    <source>
        <dbReference type="ARBA" id="ARBA00022618"/>
    </source>
</evidence>
<comment type="function">
    <text evidence="2 19">Cell wall formation.</text>
</comment>
<comment type="pathway">
    <text evidence="4 19">Cell wall biogenesis; peptidoglycan biosynthesis.</text>
</comment>
<dbReference type="EMBL" id="CP000237">
    <property type="protein sequence ID" value="ABD45634.1"/>
    <property type="molecule type" value="Genomic_DNA"/>
</dbReference>
<evidence type="ECO:0000256" key="16">
    <source>
        <dbReference type="ARBA" id="ARBA00023316"/>
    </source>
</evidence>
<dbReference type="GO" id="GO:0005829">
    <property type="term" value="C:cytosol"/>
    <property type="evidence" value="ECO:0007669"/>
    <property type="project" value="TreeGrafter"/>
</dbReference>
<evidence type="ECO:0000256" key="1">
    <source>
        <dbReference type="ARBA" id="ARBA00001974"/>
    </source>
</evidence>
<dbReference type="HOGENOM" id="CLU_035304_1_0_5"/>
<feature type="domain" description="FAD-binding PCMH-type" evidence="20">
    <location>
        <begin position="20"/>
        <end position="194"/>
    </location>
</feature>
<name>Q2GDH6_EHRS3</name>
<keyword evidence="8 19" id="KW-0132">Cell division</keyword>
<dbReference type="SUPFAM" id="SSF56194">
    <property type="entry name" value="Uridine diphospho-N-Acetylenolpyruvylglucosamine reductase, MurB, C-terminal domain"/>
    <property type="match status" value="1"/>
</dbReference>
<dbReference type="SUPFAM" id="SSF56176">
    <property type="entry name" value="FAD-binding/transporter-associated domain-like"/>
    <property type="match status" value="1"/>
</dbReference>
<comment type="similarity">
    <text evidence="19">Belongs to the MurB family.</text>
</comment>
<keyword evidence="9 19" id="KW-0285">Flavoprotein</keyword>
<keyword evidence="15 19" id="KW-0131">Cell cycle</keyword>
<dbReference type="GO" id="GO:0051301">
    <property type="term" value="P:cell division"/>
    <property type="evidence" value="ECO:0007669"/>
    <property type="project" value="UniProtKB-KW"/>
</dbReference>
<dbReference type="PROSITE" id="PS51387">
    <property type="entry name" value="FAD_PCMH"/>
    <property type="match status" value="1"/>
</dbReference>
<keyword evidence="16 19" id="KW-0961">Cell wall biogenesis/degradation</keyword>
<keyword evidence="11 19" id="KW-0521">NADP</keyword>
<dbReference type="InterPro" id="IPR036635">
    <property type="entry name" value="MurB_C_sf"/>
</dbReference>
<evidence type="ECO:0000256" key="9">
    <source>
        <dbReference type="ARBA" id="ARBA00022630"/>
    </source>
</evidence>
<dbReference type="Gene3D" id="3.30.43.10">
    <property type="entry name" value="Uridine Diphospho-n-acetylenolpyruvylglucosamine Reductase, domain 2"/>
    <property type="match status" value="1"/>
</dbReference>
<keyword evidence="10 19" id="KW-0274">FAD</keyword>
<comment type="caution">
    <text evidence="19">Lacks conserved residue(s) required for the propagation of feature annotation.</text>
</comment>
<evidence type="ECO:0000256" key="14">
    <source>
        <dbReference type="ARBA" id="ARBA00023002"/>
    </source>
</evidence>
<dbReference type="GO" id="GO:0008360">
    <property type="term" value="P:regulation of cell shape"/>
    <property type="evidence" value="ECO:0007669"/>
    <property type="project" value="UniProtKB-KW"/>
</dbReference>
<dbReference type="InterPro" id="IPR006094">
    <property type="entry name" value="Oxid_FAD_bind_N"/>
</dbReference>
<dbReference type="InterPro" id="IPR016169">
    <property type="entry name" value="FAD-bd_PCMH_sub2"/>
</dbReference>
<dbReference type="PANTHER" id="PTHR21071:SF4">
    <property type="entry name" value="UDP-N-ACETYLENOLPYRUVOYLGLUCOSAMINE REDUCTASE"/>
    <property type="match status" value="1"/>
</dbReference>
<evidence type="ECO:0000256" key="10">
    <source>
        <dbReference type="ARBA" id="ARBA00022827"/>
    </source>
</evidence>
<dbReference type="STRING" id="222891.NSE_0590"/>
<protein>
    <recommendedName>
        <fullName evidence="6 19">UDP-N-acetylenolpyruvoylglucosamine reductase</fullName>
        <ecNumber evidence="5 19">1.3.1.98</ecNumber>
    </recommendedName>
    <alternativeName>
        <fullName evidence="17 19">UDP-N-acetylmuramate dehydrogenase</fullName>
    </alternativeName>
</protein>
<evidence type="ECO:0000256" key="12">
    <source>
        <dbReference type="ARBA" id="ARBA00022960"/>
    </source>
</evidence>
<gene>
    <name evidence="19" type="primary">murB</name>
    <name evidence="21" type="ordered locus">NSE_0590</name>
</gene>
<evidence type="ECO:0000256" key="3">
    <source>
        <dbReference type="ARBA" id="ARBA00004496"/>
    </source>
</evidence>
<evidence type="ECO:0000256" key="17">
    <source>
        <dbReference type="ARBA" id="ARBA00031026"/>
    </source>
</evidence>
<keyword evidence="7 19" id="KW-0963">Cytoplasm</keyword>
<evidence type="ECO:0000256" key="11">
    <source>
        <dbReference type="ARBA" id="ARBA00022857"/>
    </source>
</evidence>
<evidence type="ECO:0000256" key="2">
    <source>
        <dbReference type="ARBA" id="ARBA00003921"/>
    </source>
</evidence>
<dbReference type="InterPro" id="IPR016167">
    <property type="entry name" value="FAD-bd_PCMH_sub1"/>
</dbReference>
<evidence type="ECO:0000313" key="21">
    <source>
        <dbReference type="EMBL" id="ABD45634.1"/>
    </source>
</evidence>
<dbReference type="RefSeq" id="WP_011451976.1">
    <property type="nucleotide sequence ID" value="NC_007798.1"/>
</dbReference>
<dbReference type="eggNOG" id="COG0812">
    <property type="taxonomic scope" value="Bacteria"/>
</dbReference>